<keyword evidence="13" id="KW-1185">Reference proteome</keyword>
<dbReference type="InterPro" id="IPR056473">
    <property type="entry name" value="HEAT_Utp10/HEAT1"/>
</dbReference>
<dbReference type="Pfam" id="PF23243">
    <property type="entry name" value="HEAT_HEATR1"/>
    <property type="match status" value="1"/>
</dbReference>
<evidence type="ECO:0000256" key="3">
    <source>
        <dbReference type="ARBA" id="ARBA00022517"/>
    </source>
</evidence>
<gene>
    <name evidence="12" type="ORF">C2E20_3412</name>
</gene>
<protein>
    <recommendedName>
        <fullName evidence="11">Cytochrome c domain-containing protein</fullName>
    </recommendedName>
</protein>
<dbReference type="InterPro" id="IPR011989">
    <property type="entry name" value="ARM-like"/>
</dbReference>
<dbReference type="GO" id="GO:0045943">
    <property type="term" value="P:positive regulation of transcription by RNA polymerase I"/>
    <property type="evidence" value="ECO:0007669"/>
    <property type="project" value="TreeGrafter"/>
</dbReference>
<dbReference type="GO" id="GO:0030686">
    <property type="term" value="C:90S preribosome"/>
    <property type="evidence" value="ECO:0007669"/>
    <property type="project" value="TreeGrafter"/>
</dbReference>
<evidence type="ECO:0000256" key="2">
    <source>
        <dbReference type="ARBA" id="ARBA00010559"/>
    </source>
</evidence>
<dbReference type="STRING" id="554055.A0A2P6VHC0"/>
<evidence type="ECO:0000256" key="4">
    <source>
        <dbReference type="ARBA" id="ARBA00022552"/>
    </source>
</evidence>
<dbReference type="InterPro" id="IPR012954">
    <property type="entry name" value="BP28_C_dom"/>
</dbReference>
<sequence length="2385" mass="241698">MPPGGKVQGKAPAPPPQSDLAAQLQQLAVTQGVNQGRRHPGKASLLYTFQEAADIEADAIHRIGVEGLDQLCALDGRFQAYRRTLFGQASAALDRDASTAGVNAKLDAAIAGFCTLLSSYFLISPSFKALEWLVRKYKVHERNVDDLMGAALPYHETEQFVRLAQILRLDPRSKWAFLEPMQSSGAPAPREALVLRCTTDRSLLRFVCDLAQRQADPRVAGRVALPFYAVLLCEFLAKQKSVDEQLLTMLLPYLLAGLGPGVVPDYRAATYMVVGQLASRATFSADLAEALATEVCRTASPALLGSAAMLLAHLANTQEHFEELPERAFKQLAKVAGLVEHLAALSDKGCRIQPLLCLLARAAAAQLPSHPHYEQLLQGLLARVEMGSAARPLADAVLAQAAAAAEAEGEAADARLPAMQRLLRTLDLRCPEALDAAVNAALPAGSQAVKGEVGEAAAAAAQRVLAALNAAFEGTARCPLLEAGTTVMLAAEAPAAAMRLLAVQRLDTLAASSPGTEAAAAAGAALLRRLQDDSPAVVQAVLSAASLLQLPSGPLLEGLASCFDRALSQAGDRGAKKAARAESRGVARKVLKLLSGPLLASEPQAPPRALLLVLAALLVGPACGRKVAASALKAARALEAPLLAGLRGLAATAEAAEEAAGRQPKARKGGKKGDKAAEAGAAAADASKAAADAAYNGSVVAALAGAAGGSAAAAEQLAQLLAAVSGSSEPSGARAEVLLLLAAHAAVQSGGEGSGAVAAALLRALQPDGGAIGAAFQPAAVLPHESFGEGGLPSASLLQRSVDGHLGPASLHATAVLGALRCAPWPSLAPRDAKDALPLLRTLCSLRWQPGLAALLARVAEQQGDAPLLLSELFAAPPEAEAAGVAEVAAAQAASLLEGRLAAARGGKKAASNGGASVALLCRTLCALCHPNEGVRAAAVDCATAAAKLAAPALPDRTCKALASTLAEQAATLAADSEAAPRLLEVLLGAGDDPPEALAGYVLAQPDAEALGGALLAAAEEEAGGAAAAGGRAVGAAATAAHTARLLLEFCGDWAAPEALLSTCQKLLGSGARMRAAPAGTPAAQQKEALQVAAAARFTAANLEELLQEGSCAAPLGVLEAWCALLDPSSPTPAARLAALTHVVPRCFEALPAEVQGRALKALLRAASKDGDEACRGAALAALAALPLAADALLPLLPLAPADVEAGPATPAVDAVMAEAAPSDEDDEELTRLKAAAADAEAQLASPRAKQRGRGKAGKEAEAAAKAAAEAVARRRQQLADARAARQQGRRGAQRGGGASVAESSARAAAEGCVAVLELLQWKDNVAGRLSLVPAVQGVLAQLLAALEGGSAADEAGLAASLPTAELVYLVQLCLAALTSVARAELQPATAAAPASVQPTPGKGKGKGRTAAAAGQAGAPLEGAQAFDLGLAARAAQAAPDGAVRNAALELVAELAQGMPEAALQHVLEVVAVVGASAALQQDEQSERVATAALRAILPAWTAAGHSLQELAAAVVAALPRVSPHRRLPLVLALTAALPEVEGLCTTLALLLERAVQQQADGDAAMAEADAAAAAGAEVDPAWAVDLAGNLMDQAPLLLQASASAALLEHSLTAAKQQAWQPLPLLSVAFVTQQLEARTRGATAAAAEQLAAAYQELMQQCLQHLQRLGEQQAAQQAGQGKAGGGAAPAALLRIGTASCYRLLAALQQHMAPAAFVSAVVALAGGSPADRVRRKALQLLANSVRDAAAAAAWQHEAEPAAAEAALAEAALSVCQPVVVLVAAPANEPLTAGAEPVSALTKQMALAALGAVAGAFGAQRPEPLLGALPPVLAAVGSEQSAVRGSALATAAALAAALGPRLVPLLPKTVAAVIGAVQSAAAAVTQAGGKPSGAADGGGDSGSGSEGEDGNAVAARRPAEGPSEAAALELAAALAAVSALVEHLGAFLAPHLPLLLSVLLHPAVLQCTTARCSDVAAAIRRQLAGAVPPRLLLPPLLAHLEPATEGGGDAVCGLLRMLQSAVDAMDAAALTSHHEAVFAALLRALDLRRRRPAALLADSDGLDRCEAAAVACFVGLTMRLTEARFKPLFFRLLEWAHAVPAADSGLPTGTGQLLRSVALFSLVNALAEQLRGVFVPYFGLLLDACVAHLSDGSVAAAGKKGRKKKRKAAEEGAEGGAPTDDPLYVEHDWRLRMKVVRALHRCFLYDTGAGGAARFLDEARFQRLLPTLVAHLGMAPPPALAAVLEADGAADGAQDLEAALQLGGGEESGPTDGGPDTAALMDPFGRTVVACLAQMGVTAGSDAQWKPLNHQVLMMTRSLDARTRLLALEAAAQLAGRLSEEYLALLPETLPFLSELLEDAELAVEARCQRLVRQLEGLSGEPLAQYLS</sequence>
<dbReference type="Proteomes" id="UP000239649">
    <property type="component" value="Unassembled WGS sequence"/>
</dbReference>
<dbReference type="GO" id="GO:0030515">
    <property type="term" value="F:snoRNA binding"/>
    <property type="evidence" value="ECO:0007669"/>
    <property type="project" value="TreeGrafter"/>
</dbReference>
<keyword evidence="6 9" id="KW-0408">Iron</keyword>
<feature type="domain" description="Cytochrome c" evidence="11">
    <location>
        <begin position="909"/>
        <end position="1006"/>
    </location>
</feature>
<evidence type="ECO:0000313" key="13">
    <source>
        <dbReference type="Proteomes" id="UP000239649"/>
    </source>
</evidence>
<evidence type="ECO:0000259" key="11">
    <source>
        <dbReference type="PROSITE" id="PS51007"/>
    </source>
</evidence>
<dbReference type="GO" id="GO:0000462">
    <property type="term" value="P:maturation of SSU-rRNA from tricistronic rRNA transcript (SSU-rRNA, 5.8S rRNA, LSU-rRNA)"/>
    <property type="evidence" value="ECO:0007669"/>
    <property type="project" value="TreeGrafter"/>
</dbReference>
<dbReference type="InterPro" id="IPR016024">
    <property type="entry name" value="ARM-type_fold"/>
</dbReference>
<accession>A0A2P6VHC0</accession>
<comment type="caution">
    <text evidence="12">The sequence shown here is derived from an EMBL/GenBank/DDBJ whole genome shotgun (WGS) entry which is preliminary data.</text>
</comment>
<dbReference type="Pfam" id="PF12397">
    <property type="entry name" value="U3snoRNP10"/>
    <property type="match status" value="1"/>
</dbReference>
<keyword evidence="3" id="KW-0690">Ribosome biogenesis</keyword>
<keyword evidence="7" id="KW-0539">Nucleus</keyword>
<dbReference type="Pfam" id="PF08146">
    <property type="entry name" value="BP28CT"/>
    <property type="match status" value="1"/>
</dbReference>
<evidence type="ECO:0000256" key="6">
    <source>
        <dbReference type="ARBA" id="ARBA00023004"/>
    </source>
</evidence>
<evidence type="ECO:0000256" key="5">
    <source>
        <dbReference type="ARBA" id="ARBA00022723"/>
    </source>
</evidence>
<feature type="region of interest" description="Disordered" evidence="10">
    <location>
        <begin position="2157"/>
        <end position="2177"/>
    </location>
</feature>
<feature type="region of interest" description="Disordered" evidence="10">
    <location>
        <begin position="1239"/>
        <end position="1262"/>
    </location>
</feature>
<dbReference type="PANTHER" id="PTHR13457">
    <property type="entry name" value="BAP28"/>
    <property type="match status" value="1"/>
</dbReference>
<dbReference type="PANTHER" id="PTHR13457:SF1">
    <property type="entry name" value="HEAT REPEAT-CONTAINING PROTEIN 1"/>
    <property type="match status" value="1"/>
</dbReference>
<dbReference type="InterPro" id="IPR009056">
    <property type="entry name" value="Cyt_c-like_dom"/>
</dbReference>
<feature type="compositionally biased region" description="Low complexity" evidence="10">
    <location>
        <begin position="1389"/>
        <end position="1402"/>
    </location>
</feature>
<organism evidence="12 13">
    <name type="scientific">Micractinium conductrix</name>
    <dbReference type="NCBI Taxonomy" id="554055"/>
    <lineage>
        <taxon>Eukaryota</taxon>
        <taxon>Viridiplantae</taxon>
        <taxon>Chlorophyta</taxon>
        <taxon>core chlorophytes</taxon>
        <taxon>Trebouxiophyceae</taxon>
        <taxon>Chlorellales</taxon>
        <taxon>Chlorellaceae</taxon>
        <taxon>Chlorella clade</taxon>
        <taxon>Micractinium</taxon>
    </lineage>
</organism>
<evidence type="ECO:0000256" key="1">
    <source>
        <dbReference type="ARBA" id="ARBA00004604"/>
    </source>
</evidence>
<feature type="region of interest" description="Disordered" evidence="10">
    <location>
        <begin position="1389"/>
        <end position="1415"/>
    </location>
</feature>
<dbReference type="Gene3D" id="1.25.10.10">
    <property type="entry name" value="Leucine-rich Repeat Variant"/>
    <property type="match status" value="2"/>
</dbReference>
<comment type="subcellular location">
    <subcellularLocation>
        <location evidence="1">Nucleus</location>
        <location evidence="1">Nucleolus</location>
    </subcellularLocation>
</comment>
<dbReference type="GO" id="GO:0020037">
    <property type="term" value="F:heme binding"/>
    <property type="evidence" value="ECO:0007669"/>
    <property type="project" value="InterPro"/>
</dbReference>
<evidence type="ECO:0000256" key="9">
    <source>
        <dbReference type="PROSITE-ProRule" id="PRU00433"/>
    </source>
</evidence>
<dbReference type="GO" id="GO:0034455">
    <property type="term" value="C:t-UTP complex"/>
    <property type="evidence" value="ECO:0007669"/>
    <property type="project" value="TreeGrafter"/>
</dbReference>
<dbReference type="InterPro" id="IPR022125">
    <property type="entry name" value="U3snoRNP10_N"/>
</dbReference>
<comment type="similarity">
    <text evidence="2">Belongs to the HEATR1/UTP10 family.</text>
</comment>
<feature type="compositionally biased region" description="Gly residues" evidence="10">
    <location>
        <begin position="1892"/>
        <end position="1902"/>
    </location>
</feature>
<keyword evidence="8" id="KW-0687">Ribonucleoprotein</keyword>
<dbReference type="SMART" id="SM01036">
    <property type="entry name" value="BP28CT"/>
    <property type="match status" value="1"/>
</dbReference>
<dbReference type="EMBL" id="LHPF02000007">
    <property type="protein sequence ID" value="PSC73482.1"/>
    <property type="molecule type" value="Genomic_DNA"/>
</dbReference>
<name>A0A2P6VHC0_9CHLO</name>
<evidence type="ECO:0000313" key="12">
    <source>
        <dbReference type="EMBL" id="PSC73482.1"/>
    </source>
</evidence>
<feature type="region of interest" description="Disordered" evidence="10">
    <location>
        <begin position="1279"/>
        <end position="1300"/>
    </location>
</feature>
<keyword evidence="4" id="KW-0698">rRNA processing</keyword>
<dbReference type="PROSITE" id="PS51007">
    <property type="entry name" value="CYTC"/>
    <property type="match status" value="1"/>
</dbReference>
<evidence type="ECO:0000256" key="7">
    <source>
        <dbReference type="ARBA" id="ARBA00023242"/>
    </source>
</evidence>
<evidence type="ECO:0000256" key="8">
    <source>
        <dbReference type="ARBA" id="ARBA00023274"/>
    </source>
</evidence>
<dbReference type="SUPFAM" id="SSF48371">
    <property type="entry name" value="ARM repeat"/>
    <property type="match status" value="1"/>
</dbReference>
<dbReference type="GO" id="GO:0046872">
    <property type="term" value="F:metal ion binding"/>
    <property type="evidence" value="ECO:0007669"/>
    <property type="project" value="UniProtKB-KW"/>
</dbReference>
<evidence type="ECO:0000256" key="10">
    <source>
        <dbReference type="SAM" id="MobiDB-lite"/>
    </source>
</evidence>
<dbReference type="OrthoDB" id="31183at2759"/>
<dbReference type="GO" id="GO:0009055">
    <property type="term" value="F:electron transfer activity"/>
    <property type="evidence" value="ECO:0007669"/>
    <property type="project" value="InterPro"/>
</dbReference>
<keyword evidence="5 9" id="KW-0479">Metal-binding</keyword>
<keyword evidence="9" id="KW-0349">Heme</keyword>
<dbReference type="InterPro" id="IPR040191">
    <property type="entry name" value="UTP10"/>
</dbReference>
<feature type="region of interest" description="Disordered" evidence="10">
    <location>
        <begin position="1885"/>
        <end position="1916"/>
    </location>
</feature>
<dbReference type="GO" id="GO:0032040">
    <property type="term" value="C:small-subunit processome"/>
    <property type="evidence" value="ECO:0007669"/>
    <property type="project" value="TreeGrafter"/>
</dbReference>
<proteinExistence type="inferred from homology"/>
<reference evidence="12 13" key="1">
    <citation type="journal article" date="2018" name="Plant J.">
        <title>Genome sequences of Chlorella sorokiniana UTEX 1602 and Micractinium conductrix SAG 241.80: implications to maltose excretion by a green alga.</title>
        <authorList>
            <person name="Arriola M.B."/>
            <person name="Velmurugan N."/>
            <person name="Zhang Y."/>
            <person name="Plunkett M.H."/>
            <person name="Hondzo H."/>
            <person name="Barney B.M."/>
        </authorList>
    </citation>
    <scope>NUCLEOTIDE SEQUENCE [LARGE SCALE GENOMIC DNA]</scope>
    <source>
        <strain evidence="12 13">SAG 241.80</strain>
    </source>
</reference>